<feature type="domain" description="Glycosyl hydrolase family 67 catalytic" evidence="3">
    <location>
        <begin position="107"/>
        <end position="447"/>
    </location>
</feature>
<feature type="domain" description="Glycosyl hydrolase family 67 C-terminal" evidence="2">
    <location>
        <begin position="449"/>
        <end position="671"/>
    </location>
</feature>
<dbReference type="InterPro" id="IPR017853">
    <property type="entry name" value="GH"/>
</dbReference>
<dbReference type="Gene3D" id="3.90.1330.10">
    <property type="entry name" value="Alpha-glucuronidase, C-terminal domain"/>
    <property type="match status" value="1"/>
</dbReference>
<evidence type="ECO:0000256" key="1">
    <source>
        <dbReference type="ARBA" id="ARBA00022801"/>
    </source>
</evidence>
<evidence type="ECO:0000259" key="3">
    <source>
        <dbReference type="Pfam" id="PF07488"/>
    </source>
</evidence>
<protein>
    <submittedName>
        <fullName evidence="4">Alpha-glucuronidase</fullName>
    </submittedName>
</protein>
<evidence type="ECO:0000259" key="2">
    <source>
        <dbReference type="Pfam" id="PF07477"/>
    </source>
</evidence>
<evidence type="ECO:0000313" key="5">
    <source>
        <dbReference type="Proteomes" id="UP001280897"/>
    </source>
</evidence>
<organism evidence="4 5">
    <name type="scientific">Pediococcus acidilactici</name>
    <dbReference type="NCBI Taxonomy" id="1254"/>
    <lineage>
        <taxon>Bacteria</taxon>
        <taxon>Bacillati</taxon>
        <taxon>Bacillota</taxon>
        <taxon>Bacilli</taxon>
        <taxon>Lactobacillales</taxon>
        <taxon>Lactobacillaceae</taxon>
        <taxon>Pediococcus</taxon>
        <taxon>Pediococcus acidilactici group</taxon>
    </lineage>
</organism>
<dbReference type="Pfam" id="PF07477">
    <property type="entry name" value="Glyco_hydro_67C"/>
    <property type="match status" value="1"/>
</dbReference>
<keyword evidence="1" id="KW-0378">Hydrolase</keyword>
<dbReference type="InterPro" id="IPR037054">
    <property type="entry name" value="A-glucoronidase_C_sf"/>
</dbReference>
<dbReference type="InterPro" id="IPR011099">
    <property type="entry name" value="Glyco_hydro_67_C"/>
</dbReference>
<sequence>MNGAWLDIEQVRKKFKTDTFGLPKNQIQANDSIQIRLVREITEWLDRPITEASQASVQFKLRKIGLPNCESFEIEQKDSTVMIWASGSAGHLYGFYELIRKRMLGISNVATVAAPDQPIRMINQWDQTDGSIERGYAGASILFGDTYKLENPDYGDFAVRDENSDPFRHDNQRVEMYARMLASVGINAISLNNVNVRGLGTRLITYPYLKGVQELAEIFRGFGIKTYLAINWEAPKHIAGLKTSDPLDKKVQTFWKRTCEEIYKAIPDFGGFLVKADSEGEPGPYKYGRNHAEGANMLAKALAPYGGKVIWRAFVYNSKQDWRDRSTDRAKAAYENFMPLDGKFEKNVILQIKFGPIDFQTSEPLQPLFGALRKTNQMMEFELSAEYLGHQIDVNYAVPQWAHMIRTNTQFADLKKPVVAEALAETAIDQKNTGFAAVANVGMSPFWAGNPLALANLYGYGRLCWDNFKDVHEILTEWIEQSFSTSSKQTKEIIFDILATSNETYKNYTAPLGVGFMVVPHYHYGVSINGYEYDRWGTYHFADRNGVGVDRTAKTGTGFTKMYAPKVAARYEDPESTPKDLLLFFHHLPYDFKLPDGNTLIQTIYDNHFAGYTAVQDYLVKWRKVAGDIDEDVYQEVLKRLSQQSQNALEWRDQVNTYFYRMSGVPDERGRQIYQ</sequence>
<name>A0AAW8YIX8_PEDAC</name>
<dbReference type="RefSeq" id="WP_008841701.1">
    <property type="nucleotide sequence ID" value="NZ_CP066046.1"/>
</dbReference>
<gene>
    <name evidence="4" type="ORF">R0G89_08645</name>
</gene>
<reference evidence="4" key="2">
    <citation type="submission" date="2023-10" db="EMBL/GenBank/DDBJ databases">
        <authorList>
            <person name="Khurajog B."/>
        </authorList>
    </citation>
    <scope>NUCLEOTIDE SEQUENCE</scope>
    <source>
        <strain evidence="4">BF9</strain>
    </source>
</reference>
<dbReference type="SUPFAM" id="SSF55545">
    <property type="entry name" value="beta-N-acetylhexosaminidase-like domain"/>
    <property type="match status" value="1"/>
</dbReference>
<dbReference type="GO" id="GO:0005576">
    <property type="term" value="C:extracellular region"/>
    <property type="evidence" value="ECO:0007669"/>
    <property type="project" value="InterPro"/>
</dbReference>
<dbReference type="GO" id="GO:0046559">
    <property type="term" value="F:alpha-glucuronidase activity"/>
    <property type="evidence" value="ECO:0007669"/>
    <property type="project" value="InterPro"/>
</dbReference>
<dbReference type="SUPFAM" id="SSF51445">
    <property type="entry name" value="(Trans)glycosidases"/>
    <property type="match status" value="1"/>
</dbReference>
<accession>A0AAW8YIX8</accession>
<dbReference type="AlphaFoldDB" id="A0AAW8YIX8"/>
<dbReference type="InterPro" id="IPR011100">
    <property type="entry name" value="Glyco_hydro_67_cat"/>
</dbReference>
<comment type="caution">
    <text evidence="4">The sequence shown here is derived from an EMBL/GenBank/DDBJ whole genome shotgun (WGS) entry which is preliminary data.</text>
</comment>
<dbReference type="InterPro" id="IPR029018">
    <property type="entry name" value="Hex-like_dom2"/>
</dbReference>
<evidence type="ECO:0000313" key="4">
    <source>
        <dbReference type="EMBL" id="MDV2621795.1"/>
    </source>
</evidence>
<dbReference type="PANTHER" id="PTHR39207:SF1">
    <property type="entry name" value="ALPHA-GLUCURONIDASE A"/>
    <property type="match status" value="1"/>
</dbReference>
<dbReference type="GO" id="GO:0045493">
    <property type="term" value="P:xylan catabolic process"/>
    <property type="evidence" value="ECO:0007669"/>
    <property type="project" value="InterPro"/>
</dbReference>
<dbReference type="EMBL" id="JAWJAV010000005">
    <property type="protein sequence ID" value="MDV2621795.1"/>
    <property type="molecule type" value="Genomic_DNA"/>
</dbReference>
<dbReference type="GO" id="GO:0033939">
    <property type="term" value="F:xylan alpha-1,2-glucuronosidase activity"/>
    <property type="evidence" value="ECO:0007669"/>
    <property type="project" value="TreeGrafter"/>
</dbReference>
<proteinExistence type="predicted"/>
<dbReference type="PANTHER" id="PTHR39207">
    <property type="entry name" value="ALPHA-GLUCURONIDASE A"/>
    <property type="match status" value="1"/>
</dbReference>
<dbReference type="Pfam" id="PF07488">
    <property type="entry name" value="Glyco_hydro_67M"/>
    <property type="match status" value="1"/>
</dbReference>
<dbReference type="Proteomes" id="UP001280897">
    <property type="component" value="Unassembled WGS sequence"/>
</dbReference>
<dbReference type="Gene3D" id="3.20.20.80">
    <property type="entry name" value="Glycosidases"/>
    <property type="match status" value="1"/>
</dbReference>
<reference evidence="4" key="1">
    <citation type="journal article" date="2023" name="PeerJ">
        <title>Selection and evaluation of lactic acid bacteria from chicken feces in Thailand as potential probiotics.</title>
        <authorList>
            <person name="Khurajog B."/>
            <person name="Disastra Y."/>
            <person name="Lawwyne L.D."/>
            <person name="Sirichokchatchawan W."/>
            <person name="Niyomtham W."/>
            <person name="Yindee J."/>
            <person name="Hampson D.J."/>
            <person name="Prapasarakul N."/>
        </authorList>
    </citation>
    <scope>NUCLEOTIDE SEQUENCE</scope>
    <source>
        <strain evidence="4">BF9</strain>
    </source>
</reference>